<comment type="caution">
    <text evidence="1">The sequence shown here is derived from an EMBL/GenBank/DDBJ whole genome shotgun (WGS) entry which is preliminary data.</text>
</comment>
<evidence type="ECO:0000313" key="2">
    <source>
        <dbReference type="Proteomes" id="UP000188268"/>
    </source>
</evidence>
<accession>A0A1R3G291</accession>
<dbReference type="EMBL" id="AWWV01015549">
    <property type="protein sequence ID" value="OMO52179.1"/>
    <property type="molecule type" value="Genomic_DNA"/>
</dbReference>
<gene>
    <name evidence="1" type="ORF">CCACVL1_29317</name>
</gene>
<name>A0A1R3G291_COCAP</name>
<dbReference type="Proteomes" id="UP000188268">
    <property type="component" value="Unassembled WGS sequence"/>
</dbReference>
<organism evidence="1 2">
    <name type="scientific">Corchorus capsularis</name>
    <name type="common">Jute</name>
    <dbReference type="NCBI Taxonomy" id="210143"/>
    <lineage>
        <taxon>Eukaryota</taxon>
        <taxon>Viridiplantae</taxon>
        <taxon>Streptophyta</taxon>
        <taxon>Embryophyta</taxon>
        <taxon>Tracheophyta</taxon>
        <taxon>Spermatophyta</taxon>
        <taxon>Magnoliopsida</taxon>
        <taxon>eudicotyledons</taxon>
        <taxon>Gunneridae</taxon>
        <taxon>Pentapetalae</taxon>
        <taxon>rosids</taxon>
        <taxon>malvids</taxon>
        <taxon>Malvales</taxon>
        <taxon>Malvaceae</taxon>
        <taxon>Grewioideae</taxon>
        <taxon>Apeibeae</taxon>
        <taxon>Corchorus</taxon>
    </lineage>
</organism>
<dbReference type="AlphaFoldDB" id="A0A1R3G291"/>
<reference evidence="1 2" key="1">
    <citation type="submission" date="2013-09" db="EMBL/GenBank/DDBJ databases">
        <title>Corchorus capsularis genome sequencing.</title>
        <authorList>
            <person name="Alam M."/>
            <person name="Haque M.S."/>
            <person name="Islam M.S."/>
            <person name="Emdad E.M."/>
            <person name="Islam M.M."/>
            <person name="Ahmed B."/>
            <person name="Halim A."/>
            <person name="Hossen Q.M.M."/>
            <person name="Hossain M.Z."/>
            <person name="Ahmed R."/>
            <person name="Khan M.M."/>
            <person name="Islam R."/>
            <person name="Rashid M.M."/>
            <person name="Khan S.A."/>
            <person name="Rahman M.S."/>
            <person name="Alam M."/>
        </authorList>
    </citation>
    <scope>NUCLEOTIDE SEQUENCE [LARGE SCALE GENOMIC DNA]</scope>
    <source>
        <strain evidence="2">cv. CVL-1</strain>
        <tissue evidence="1">Whole seedling</tissue>
    </source>
</reference>
<evidence type="ECO:0000313" key="1">
    <source>
        <dbReference type="EMBL" id="OMO52179.1"/>
    </source>
</evidence>
<keyword evidence="2" id="KW-1185">Reference proteome</keyword>
<protein>
    <submittedName>
        <fullName evidence="1">Uncharacterized protein</fullName>
    </submittedName>
</protein>
<sequence>MAKEKSLIIYESYNCLEGCSVYGGALV</sequence>
<proteinExistence type="predicted"/>
<dbReference type="Gramene" id="OMO52179">
    <property type="protein sequence ID" value="OMO52179"/>
    <property type="gene ID" value="CCACVL1_29317"/>
</dbReference>